<reference evidence="8" key="2">
    <citation type="submission" date="2017-05" db="EMBL/GenBank/DDBJ databases">
        <authorList>
            <consortium name="The Broad Institute Genomics Platform"/>
            <consortium name="The Broad Institute Genomic Center for Infectious Diseases"/>
            <person name="Earl A."/>
            <person name="Manson A."/>
            <person name="Schwartman J."/>
            <person name="Gilmore M."/>
            <person name="Abouelleil A."/>
            <person name="Cao P."/>
            <person name="Chapman S."/>
            <person name="Cusick C."/>
            <person name="Shea T."/>
            <person name="Young S."/>
            <person name="Neafsey D."/>
            <person name="Nusbaum C."/>
            <person name="Birren B."/>
        </authorList>
    </citation>
    <scope>NUCLEOTIDE SEQUENCE</scope>
    <source>
        <strain evidence="8">9E7_DIV0242</strain>
    </source>
</reference>
<dbReference type="InterPro" id="IPR002523">
    <property type="entry name" value="MgTranspt_CorA/ZnTranspt_ZntB"/>
</dbReference>
<evidence type="ECO:0000256" key="2">
    <source>
        <dbReference type="ARBA" id="ARBA00009765"/>
    </source>
</evidence>
<dbReference type="Pfam" id="PF01544">
    <property type="entry name" value="CorA"/>
    <property type="match status" value="1"/>
</dbReference>
<dbReference type="EMBL" id="NGMM01000006">
    <property type="protein sequence ID" value="OTP12944.1"/>
    <property type="molecule type" value="Genomic_DNA"/>
</dbReference>
<dbReference type="Proteomes" id="UP000195141">
    <property type="component" value="Chromosome"/>
</dbReference>
<reference evidence="8" key="3">
    <citation type="submission" date="2024-03" db="EMBL/GenBank/DDBJ databases">
        <title>The Genome Sequence of Enterococcus sp. DIV0242b.</title>
        <authorList>
            <consortium name="The Broad Institute Genomics Platform"/>
            <consortium name="The Broad Institute Microbial Omics Core"/>
            <consortium name="The Broad Institute Genomic Center for Infectious Diseases"/>
            <person name="Earl A."/>
            <person name="Manson A."/>
            <person name="Gilmore M."/>
            <person name="Schwartman J."/>
            <person name="Shea T."/>
            <person name="Abouelleil A."/>
            <person name="Cao P."/>
            <person name="Chapman S."/>
            <person name="Cusick C."/>
            <person name="Young S."/>
            <person name="Neafsey D."/>
            <person name="Nusbaum C."/>
            <person name="Birren B."/>
        </authorList>
    </citation>
    <scope>NUCLEOTIDE SEQUENCE</scope>
    <source>
        <strain evidence="8">9E7_DIV0242</strain>
    </source>
</reference>
<dbReference type="GO" id="GO:0046873">
    <property type="term" value="F:metal ion transmembrane transporter activity"/>
    <property type="evidence" value="ECO:0007669"/>
    <property type="project" value="InterPro"/>
</dbReference>
<dbReference type="GO" id="GO:0016020">
    <property type="term" value="C:membrane"/>
    <property type="evidence" value="ECO:0007669"/>
    <property type="project" value="UniProtKB-SubCell"/>
</dbReference>
<dbReference type="Gene3D" id="3.30.460.20">
    <property type="entry name" value="CorA soluble domain-like"/>
    <property type="match status" value="1"/>
</dbReference>
<protein>
    <submittedName>
        <fullName evidence="8">Magnesium transporter</fullName>
    </submittedName>
</protein>
<dbReference type="EMBL" id="CP147247">
    <property type="protein sequence ID" value="WYJ89843.1"/>
    <property type="molecule type" value="Genomic_DNA"/>
</dbReference>
<name>A0A242K371_9ENTE</name>
<dbReference type="CDD" id="cd12827">
    <property type="entry name" value="EcCorA_ZntB-like_u2"/>
    <property type="match status" value="1"/>
</dbReference>
<evidence type="ECO:0000256" key="5">
    <source>
        <dbReference type="ARBA" id="ARBA00023136"/>
    </source>
</evidence>
<proteinExistence type="inferred from homology"/>
<gene>
    <name evidence="8" type="ORF">A5888_001569</name>
    <name evidence="7" type="ORF">A5888_003526</name>
</gene>
<dbReference type="Gene3D" id="1.20.58.340">
    <property type="entry name" value="Magnesium transport protein CorA, transmembrane region"/>
    <property type="match status" value="2"/>
</dbReference>
<organism evidence="7">
    <name type="scientific">Candidatus Enterococcus clewellii</name>
    <dbReference type="NCBI Taxonomy" id="1834193"/>
    <lineage>
        <taxon>Bacteria</taxon>
        <taxon>Bacillati</taxon>
        <taxon>Bacillota</taxon>
        <taxon>Bacilli</taxon>
        <taxon>Lactobacillales</taxon>
        <taxon>Enterococcaceae</taxon>
        <taxon>Enterococcus</taxon>
    </lineage>
</organism>
<evidence type="ECO:0000256" key="1">
    <source>
        <dbReference type="ARBA" id="ARBA00004141"/>
    </source>
</evidence>
<dbReference type="AlphaFoldDB" id="A0A242K371"/>
<evidence type="ECO:0000313" key="8">
    <source>
        <dbReference type="EMBL" id="WYJ89843.1"/>
    </source>
</evidence>
<dbReference type="SUPFAM" id="SSF144083">
    <property type="entry name" value="Magnesium transport protein CorA, transmembrane region"/>
    <property type="match status" value="1"/>
</dbReference>
<dbReference type="RefSeq" id="WP_086350510.1">
    <property type="nucleotide sequence ID" value="NZ_CP147247.1"/>
</dbReference>
<dbReference type="OrthoDB" id="9803416at2"/>
<feature type="transmembrane region" description="Helical" evidence="6">
    <location>
        <begin position="261"/>
        <end position="281"/>
    </location>
</feature>
<dbReference type="SUPFAM" id="SSF143865">
    <property type="entry name" value="CorA soluble domain-like"/>
    <property type="match status" value="1"/>
</dbReference>
<comment type="subcellular location">
    <subcellularLocation>
        <location evidence="1">Membrane</location>
        <topology evidence="1">Multi-pass membrane protein</topology>
    </subcellularLocation>
</comment>
<evidence type="ECO:0000313" key="9">
    <source>
        <dbReference type="Proteomes" id="UP000195141"/>
    </source>
</evidence>
<keyword evidence="9" id="KW-1185">Reference proteome</keyword>
<evidence type="ECO:0000256" key="4">
    <source>
        <dbReference type="ARBA" id="ARBA00022989"/>
    </source>
</evidence>
<comment type="similarity">
    <text evidence="2">Belongs to the CorA metal ion transporter (MIT) (TC 1.A.35) family.</text>
</comment>
<evidence type="ECO:0000313" key="7">
    <source>
        <dbReference type="EMBL" id="OTP12944.1"/>
    </source>
</evidence>
<dbReference type="PANTHER" id="PTHR47891">
    <property type="entry name" value="TRANSPORTER-RELATED"/>
    <property type="match status" value="1"/>
</dbReference>
<dbReference type="InterPro" id="IPR047199">
    <property type="entry name" value="CorA-like"/>
</dbReference>
<accession>A0A242K371</accession>
<keyword evidence="5 6" id="KW-0472">Membrane</keyword>
<evidence type="ECO:0000256" key="6">
    <source>
        <dbReference type="SAM" id="Phobius"/>
    </source>
</evidence>
<evidence type="ECO:0000256" key="3">
    <source>
        <dbReference type="ARBA" id="ARBA00022692"/>
    </source>
</evidence>
<dbReference type="PANTHER" id="PTHR47891:SF1">
    <property type="entry name" value="CORA-MAGNESIUM AND COBALT TRANSPORTER"/>
    <property type="match status" value="1"/>
</dbReference>
<sequence length="318" mass="36593">MITYLKKEDRQFTTEKEDTEEVKWIVVDTPSHEEVDYLISTYKLPSDYITSVLDEHEKARSEGNWHDISERSALILIQFPKASVSPSGYMQLNTYPLSVVRTTDNKIITITDQKTDFIEKIRKEGLQDSKLSVHSALLFQLLWEISKSYNGFLSKIITEIGHLEGELKIATENSQLYQMMDIQKSLVYFESALSENINVVKRLYDDRERPDTFDHLPHLHDILVEMKQGLTTSQIQLKLVDQISSTFSSIVSNNLNIVMKILTSLTIVLTIPTIIGGIYGMNVKLPFANREDAFLWIFFITSILCAAVIYFLKKRNLL</sequence>
<dbReference type="InterPro" id="IPR045861">
    <property type="entry name" value="CorA_cytoplasmic_dom"/>
</dbReference>
<keyword evidence="4 6" id="KW-1133">Transmembrane helix</keyword>
<feature type="transmembrane region" description="Helical" evidence="6">
    <location>
        <begin position="293"/>
        <end position="312"/>
    </location>
</feature>
<reference evidence="7" key="1">
    <citation type="submission" date="2017-05" db="EMBL/GenBank/DDBJ databases">
        <title>The Genome Sequence of Enterococcus sp. 9E7_DIV0242.</title>
        <authorList>
            <consortium name="The Broad Institute Genomics Platform"/>
            <consortium name="The Broad Institute Genomic Center for Infectious Diseases"/>
            <person name="Earl A."/>
            <person name="Manson A."/>
            <person name="Schwartman J."/>
            <person name="Gilmore M."/>
            <person name="Abouelleil A."/>
            <person name="Cao P."/>
            <person name="Chapman S."/>
            <person name="Cusick C."/>
            <person name="Shea T."/>
            <person name="Young S."/>
            <person name="Neafsey D."/>
            <person name="Nusbaum C."/>
            <person name="Birren B."/>
        </authorList>
    </citation>
    <scope>NUCLEOTIDE SEQUENCE [LARGE SCALE GENOMIC DNA]</scope>
    <source>
        <strain evidence="7">9E7_DIV0242</strain>
    </source>
</reference>
<keyword evidence="3 6" id="KW-0812">Transmembrane</keyword>
<dbReference type="InterPro" id="IPR045863">
    <property type="entry name" value="CorA_TM1_TM2"/>
</dbReference>